<protein>
    <submittedName>
        <fullName evidence="3">Activin_recp domain-containing protein</fullName>
    </submittedName>
</protein>
<dbReference type="PROSITE" id="PS51257">
    <property type="entry name" value="PROKAR_LIPOPROTEIN"/>
    <property type="match status" value="1"/>
</dbReference>
<keyword evidence="1" id="KW-0812">Transmembrane</keyword>
<dbReference type="AlphaFoldDB" id="A0A1I7WRB0"/>
<keyword evidence="1" id="KW-1133">Transmembrane helix</keyword>
<name>A0A1I7WRB0_HETBA</name>
<proteinExistence type="predicted"/>
<evidence type="ECO:0000256" key="1">
    <source>
        <dbReference type="SAM" id="Phobius"/>
    </source>
</evidence>
<accession>A0A1I7WRB0</accession>
<dbReference type="WBParaSite" id="Hba_07644">
    <property type="protein sequence ID" value="Hba_07644"/>
    <property type="gene ID" value="Hba_07644"/>
</dbReference>
<dbReference type="Proteomes" id="UP000095283">
    <property type="component" value="Unplaced"/>
</dbReference>
<keyword evidence="1" id="KW-0472">Membrane</keyword>
<feature type="transmembrane region" description="Helical" evidence="1">
    <location>
        <begin position="66"/>
        <end position="86"/>
    </location>
</feature>
<reference evidence="3" key="1">
    <citation type="submission" date="2016-11" db="UniProtKB">
        <authorList>
            <consortium name="WormBaseParasite"/>
        </authorList>
    </citation>
    <scope>IDENTIFICATION</scope>
</reference>
<evidence type="ECO:0000313" key="2">
    <source>
        <dbReference type="Proteomes" id="UP000095283"/>
    </source>
</evidence>
<sequence>MRVGGQFIYYYAICSIQGCAVTRDELGYELICACETDLCNYETVAPKEGSFKLFVKRKLTGRCGNSGAVSALIFMATAYPVLYVIFVS</sequence>
<keyword evidence="2" id="KW-1185">Reference proteome</keyword>
<evidence type="ECO:0000313" key="3">
    <source>
        <dbReference type="WBParaSite" id="Hba_07644"/>
    </source>
</evidence>
<organism evidence="2 3">
    <name type="scientific">Heterorhabditis bacteriophora</name>
    <name type="common">Entomopathogenic nematode worm</name>
    <dbReference type="NCBI Taxonomy" id="37862"/>
    <lineage>
        <taxon>Eukaryota</taxon>
        <taxon>Metazoa</taxon>
        <taxon>Ecdysozoa</taxon>
        <taxon>Nematoda</taxon>
        <taxon>Chromadorea</taxon>
        <taxon>Rhabditida</taxon>
        <taxon>Rhabditina</taxon>
        <taxon>Rhabditomorpha</taxon>
        <taxon>Strongyloidea</taxon>
        <taxon>Heterorhabditidae</taxon>
        <taxon>Heterorhabditis</taxon>
    </lineage>
</organism>